<evidence type="ECO:0000313" key="1">
    <source>
        <dbReference type="EMBL" id="KAL0089923.1"/>
    </source>
</evidence>
<dbReference type="Proteomes" id="UP001448207">
    <property type="component" value="Unassembled WGS sequence"/>
</dbReference>
<keyword evidence="2" id="KW-1185">Reference proteome</keyword>
<evidence type="ECO:0000313" key="2">
    <source>
        <dbReference type="Proteomes" id="UP001448207"/>
    </source>
</evidence>
<dbReference type="EMBL" id="JBCLYO010000004">
    <property type="protein sequence ID" value="KAL0089923.1"/>
    <property type="molecule type" value="Genomic_DNA"/>
</dbReference>
<evidence type="ECO:0008006" key="3">
    <source>
        <dbReference type="Google" id="ProtNLM"/>
    </source>
</evidence>
<proteinExistence type="predicted"/>
<comment type="caution">
    <text evidence="1">The sequence shown here is derived from an EMBL/GenBank/DDBJ whole genome shotgun (WGS) entry which is preliminary data.</text>
</comment>
<feature type="non-terminal residue" evidence="1">
    <location>
        <position position="52"/>
    </location>
</feature>
<gene>
    <name evidence="1" type="ORF">J3Q64DRAFT_1878924</name>
</gene>
<reference evidence="1 2" key="1">
    <citation type="submission" date="2024-04" db="EMBL/GenBank/DDBJ databases">
        <title>Symmetric and asymmetric DNA N6-adenine methylation regulates different biological responses in Mucorales.</title>
        <authorList>
            <consortium name="Lawrence Berkeley National Laboratory"/>
            <person name="Lax C."/>
            <person name="Mondo S.J."/>
            <person name="Osorio-Concepcion M."/>
            <person name="Muszewska A."/>
            <person name="Corrochano-Luque M."/>
            <person name="Gutierrez G."/>
            <person name="Riley R."/>
            <person name="Lipzen A."/>
            <person name="Guo J."/>
            <person name="Hundley H."/>
            <person name="Amirebrahimi M."/>
            <person name="Ng V."/>
            <person name="Lorenzo-Gutierrez D."/>
            <person name="Binder U."/>
            <person name="Yang J."/>
            <person name="Song Y."/>
            <person name="Canovas D."/>
            <person name="Navarro E."/>
            <person name="Freitag M."/>
            <person name="Gabaldon T."/>
            <person name="Grigoriev I.V."/>
            <person name="Corrochano L.M."/>
            <person name="Nicolas F.E."/>
            <person name="Garre V."/>
        </authorList>
    </citation>
    <scope>NUCLEOTIDE SEQUENCE [LARGE SCALE GENOMIC DNA]</scope>
    <source>
        <strain evidence="1 2">L51</strain>
    </source>
</reference>
<protein>
    <recommendedName>
        <fullName evidence="3">DDE-1 domain-containing protein</fullName>
    </recommendedName>
</protein>
<feature type="non-terminal residue" evidence="1">
    <location>
        <position position="1"/>
    </location>
</feature>
<sequence>SISKGMTTVHFVKFMNVLFDITDLNEYLKGNYLVIDNCTIRKSKPMMRKIEI</sequence>
<name>A0ABR3B4P1_PHYBL</name>
<accession>A0ABR3B4P1</accession>
<organism evidence="1 2">
    <name type="scientific">Phycomyces blakesleeanus</name>
    <dbReference type="NCBI Taxonomy" id="4837"/>
    <lineage>
        <taxon>Eukaryota</taxon>
        <taxon>Fungi</taxon>
        <taxon>Fungi incertae sedis</taxon>
        <taxon>Mucoromycota</taxon>
        <taxon>Mucoromycotina</taxon>
        <taxon>Mucoromycetes</taxon>
        <taxon>Mucorales</taxon>
        <taxon>Phycomycetaceae</taxon>
        <taxon>Phycomyces</taxon>
    </lineage>
</organism>